<dbReference type="Proteomes" id="UP000828390">
    <property type="component" value="Unassembled WGS sequence"/>
</dbReference>
<feature type="transmembrane region" description="Helical" evidence="1">
    <location>
        <begin position="93"/>
        <end position="117"/>
    </location>
</feature>
<keyword evidence="3" id="KW-1185">Reference proteome</keyword>
<keyword evidence="1" id="KW-0812">Transmembrane</keyword>
<name>A0A9D4K346_DREPO</name>
<reference evidence="2" key="2">
    <citation type="submission" date="2020-11" db="EMBL/GenBank/DDBJ databases">
        <authorList>
            <person name="McCartney M.A."/>
            <person name="Auch B."/>
            <person name="Kono T."/>
            <person name="Mallez S."/>
            <person name="Becker A."/>
            <person name="Gohl D.M."/>
            <person name="Silverstein K.A.T."/>
            <person name="Koren S."/>
            <person name="Bechman K.B."/>
            <person name="Herman A."/>
            <person name="Abrahante J.E."/>
            <person name="Garbe J."/>
        </authorList>
    </citation>
    <scope>NUCLEOTIDE SEQUENCE</scope>
    <source>
        <strain evidence="2">Duluth1</strain>
        <tissue evidence="2">Whole animal</tissue>
    </source>
</reference>
<keyword evidence="1" id="KW-0472">Membrane</keyword>
<dbReference type="AlphaFoldDB" id="A0A9D4K346"/>
<sequence length="269" mass="30270">MTTEAVARRALCNVQAASWIVRFIVIAAMPARVLIVCLREVNWCGIVLICGKNFLYFWLFVLNCATTCLFIYTLIYYGIIVRYSSFKYSAIDTLLLVLALVTCLMLTVVNLYSFYILHKNGCCFMHRLKQDVDVAEASTYIGLRPTVPENIYSTALESNLPRIPPMYSAQVLQKRGSDFENLLSPQVAMSDSDYEPPIDGVGGDAVDGYCSYIYYDTSSVATILFIVYVVTSIMFTVMDPYTFCIPHKNGCFFMSIVRQDVEEVAGTET</sequence>
<protein>
    <submittedName>
        <fullName evidence="2">Uncharacterized protein</fullName>
    </submittedName>
</protein>
<dbReference type="EMBL" id="JAIWYP010000004">
    <property type="protein sequence ID" value="KAH3831423.1"/>
    <property type="molecule type" value="Genomic_DNA"/>
</dbReference>
<evidence type="ECO:0000313" key="3">
    <source>
        <dbReference type="Proteomes" id="UP000828390"/>
    </source>
</evidence>
<feature type="transmembrane region" description="Helical" evidence="1">
    <location>
        <begin position="220"/>
        <end position="238"/>
    </location>
</feature>
<feature type="non-terminal residue" evidence="2">
    <location>
        <position position="1"/>
    </location>
</feature>
<feature type="transmembrane region" description="Helical" evidence="1">
    <location>
        <begin position="12"/>
        <end position="35"/>
    </location>
</feature>
<keyword evidence="1" id="KW-1133">Transmembrane helix</keyword>
<proteinExistence type="predicted"/>
<feature type="transmembrane region" description="Helical" evidence="1">
    <location>
        <begin position="55"/>
        <end position="81"/>
    </location>
</feature>
<accession>A0A9D4K346</accession>
<comment type="caution">
    <text evidence="2">The sequence shown here is derived from an EMBL/GenBank/DDBJ whole genome shotgun (WGS) entry which is preliminary data.</text>
</comment>
<evidence type="ECO:0000313" key="2">
    <source>
        <dbReference type="EMBL" id="KAH3831423.1"/>
    </source>
</evidence>
<evidence type="ECO:0000256" key="1">
    <source>
        <dbReference type="SAM" id="Phobius"/>
    </source>
</evidence>
<reference evidence="2" key="1">
    <citation type="journal article" date="2019" name="bioRxiv">
        <title>The Genome of the Zebra Mussel, Dreissena polymorpha: A Resource for Invasive Species Research.</title>
        <authorList>
            <person name="McCartney M.A."/>
            <person name="Auch B."/>
            <person name="Kono T."/>
            <person name="Mallez S."/>
            <person name="Zhang Y."/>
            <person name="Obille A."/>
            <person name="Becker A."/>
            <person name="Abrahante J.E."/>
            <person name="Garbe J."/>
            <person name="Badalamenti J.P."/>
            <person name="Herman A."/>
            <person name="Mangelson H."/>
            <person name="Liachko I."/>
            <person name="Sullivan S."/>
            <person name="Sone E.D."/>
            <person name="Koren S."/>
            <person name="Silverstein K.A.T."/>
            <person name="Beckman K.B."/>
            <person name="Gohl D.M."/>
        </authorList>
    </citation>
    <scope>NUCLEOTIDE SEQUENCE</scope>
    <source>
        <strain evidence="2">Duluth1</strain>
        <tissue evidence="2">Whole animal</tissue>
    </source>
</reference>
<organism evidence="2 3">
    <name type="scientific">Dreissena polymorpha</name>
    <name type="common">Zebra mussel</name>
    <name type="synonym">Mytilus polymorpha</name>
    <dbReference type="NCBI Taxonomy" id="45954"/>
    <lineage>
        <taxon>Eukaryota</taxon>
        <taxon>Metazoa</taxon>
        <taxon>Spiralia</taxon>
        <taxon>Lophotrochozoa</taxon>
        <taxon>Mollusca</taxon>
        <taxon>Bivalvia</taxon>
        <taxon>Autobranchia</taxon>
        <taxon>Heteroconchia</taxon>
        <taxon>Euheterodonta</taxon>
        <taxon>Imparidentia</taxon>
        <taxon>Neoheterodontei</taxon>
        <taxon>Myida</taxon>
        <taxon>Dreissenoidea</taxon>
        <taxon>Dreissenidae</taxon>
        <taxon>Dreissena</taxon>
    </lineage>
</organism>
<gene>
    <name evidence="2" type="ORF">DPMN_104690</name>
</gene>